<evidence type="ECO:0000256" key="2">
    <source>
        <dbReference type="ARBA" id="ARBA00022729"/>
    </source>
</evidence>
<dbReference type="PRINTS" id="PR00133">
    <property type="entry name" value="GLHYDRLASE3"/>
</dbReference>
<dbReference type="KEGG" id="ahz:APS56_06025"/>
<dbReference type="InterPro" id="IPR026891">
    <property type="entry name" value="Fn3-like"/>
</dbReference>
<keyword evidence="6" id="KW-1185">Reference proteome</keyword>
<sequence length="753" mass="82872">MQKFTPILVLCLIGFGFSNLSEKKYIQKDLPIDVRVENLLSQMTLEEKVAQMRMFHSGLGVGLNKRDSLAFSKGVKERLNYGIAGIKSPGDRYSPERAAELNNQLQEFVIKNNRLGIPAFFVTESYSGVDAHGCTQFGRPISLSSSWNTKLVKEVYDIIGREARYRGLHLTHSPEADIARDPRFGRMSETFGEDTHLVSEMIVSAVSGLQGDSLGLESTHIGAVTKHFAGYAQVSGGKNFASVEISPRTLIDEILPPFKAAVVEANTLGIMASHGDINGIASHANPELLTNILRNDWGFKGYVVSDANDVGRLHYFMKVAETPEDAVRLALVAGVDIDLYADDAYALLPKMVETEPALLEYIDQAVRRVLRTKFVLGLFDNPYTDVQKAKEMTRNDAAKALAKKADEESIILLKNENTLLPLNRNKKRTIALVGPVIDSKTKAAFEKIAGTDIDFIEEKGFNLTNGDGVTPILTPKSETLKGIQQIVDKAKQSDVIVLFVGDDKYTSKEAYFSGGLGDRDNIDPVGQQDDLLLALKKIGKPVIVALKHRRTLSINIIAAHADAVLDCWELSEFGDEAIAKILFGDVTPSGKLPVTVPRNIGQMPIHYSQKEINFKKSYLFSESTPLYAFGYGLSYTTFKYSNLQLSETKGNTTSTIKVSVEIKNTGTRSGKEVVQLYIKDIAGSVVRPMKELKGFKKIELEPGESQKISFAITPEMLKLTGLDMKQTVEPGQFEVQIGGASNDVLISSFNIEK</sequence>
<dbReference type="EMBL" id="CP012898">
    <property type="protein sequence ID" value="ALJ06754.1"/>
    <property type="molecule type" value="Genomic_DNA"/>
</dbReference>
<dbReference type="GO" id="GO:0009044">
    <property type="term" value="F:xylan 1,4-beta-xylosidase activity"/>
    <property type="evidence" value="ECO:0007669"/>
    <property type="project" value="InterPro"/>
</dbReference>
<accession>A0A0P0CQN3</accession>
<dbReference type="SUPFAM" id="SSF52279">
    <property type="entry name" value="Beta-D-glucan exohydrolase, C-terminal domain"/>
    <property type="match status" value="1"/>
</dbReference>
<keyword evidence="3" id="KW-0378">Hydrolase</keyword>
<gene>
    <name evidence="5" type="ORF">APS56_06025</name>
</gene>
<evidence type="ECO:0000256" key="1">
    <source>
        <dbReference type="ARBA" id="ARBA00005336"/>
    </source>
</evidence>
<dbReference type="InterPro" id="IPR013783">
    <property type="entry name" value="Ig-like_fold"/>
</dbReference>
<dbReference type="InterPro" id="IPR036881">
    <property type="entry name" value="Glyco_hydro_3_C_sf"/>
</dbReference>
<dbReference type="InterPro" id="IPR002772">
    <property type="entry name" value="Glyco_hydro_3_C"/>
</dbReference>
<organism evidence="5 6">
    <name type="scientific">Pseudalgibacter alginicilyticus</name>
    <dbReference type="NCBI Taxonomy" id="1736674"/>
    <lineage>
        <taxon>Bacteria</taxon>
        <taxon>Pseudomonadati</taxon>
        <taxon>Bacteroidota</taxon>
        <taxon>Flavobacteriia</taxon>
        <taxon>Flavobacteriales</taxon>
        <taxon>Flavobacteriaceae</taxon>
        <taxon>Pseudalgibacter</taxon>
    </lineage>
</organism>
<dbReference type="PANTHER" id="PTHR42721:SF3">
    <property type="entry name" value="BETA-D-XYLOSIDASE 5-RELATED"/>
    <property type="match status" value="1"/>
</dbReference>
<feature type="domain" description="Fibronectin type III-like" evidence="4">
    <location>
        <begin position="672"/>
        <end position="741"/>
    </location>
</feature>
<dbReference type="GO" id="GO:0031222">
    <property type="term" value="P:arabinan catabolic process"/>
    <property type="evidence" value="ECO:0007669"/>
    <property type="project" value="TreeGrafter"/>
</dbReference>
<dbReference type="InterPro" id="IPR001764">
    <property type="entry name" value="Glyco_hydro_3_N"/>
</dbReference>
<dbReference type="GO" id="GO:0008422">
    <property type="term" value="F:beta-glucosidase activity"/>
    <property type="evidence" value="ECO:0007669"/>
    <property type="project" value="UniProtKB-ARBA"/>
</dbReference>
<dbReference type="PATRIC" id="fig|1736674.3.peg.1231"/>
<dbReference type="Pfam" id="PF14310">
    <property type="entry name" value="Fn3-like"/>
    <property type="match status" value="1"/>
</dbReference>
<dbReference type="Gene3D" id="3.20.20.300">
    <property type="entry name" value="Glycoside hydrolase, family 3, N-terminal domain"/>
    <property type="match status" value="1"/>
</dbReference>
<dbReference type="Gene3D" id="3.40.50.1700">
    <property type="entry name" value="Glycoside hydrolase family 3 C-terminal domain"/>
    <property type="match status" value="1"/>
</dbReference>
<evidence type="ECO:0000313" key="6">
    <source>
        <dbReference type="Proteomes" id="UP000057981"/>
    </source>
</evidence>
<proteinExistence type="inferred from homology"/>
<comment type="similarity">
    <text evidence="1">Belongs to the glycosyl hydrolase 3 family.</text>
</comment>
<dbReference type="InterPro" id="IPR044993">
    <property type="entry name" value="BXL"/>
</dbReference>
<dbReference type="GO" id="GO:0046556">
    <property type="term" value="F:alpha-L-arabinofuranosidase activity"/>
    <property type="evidence" value="ECO:0007669"/>
    <property type="project" value="TreeGrafter"/>
</dbReference>
<dbReference type="Pfam" id="PF00933">
    <property type="entry name" value="Glyco_hydro_3"/>
    <property type="match status" value="1"/>
</dbReference>
<keyword evidence="2" id="KW-0732">Signal</keyword>
<dbReference type="STRING" id="1736674.APS56_06025"/>
<dbReference type="Proteomes" id="UP000057981">
    <property type="component" value="Chromosome"/>
</dbReference>
<dbReference type="AlphaFoldDB" id="A0A0P0CQN3"/>
<dbReference type="SUPFAM" id="SSF51445">
    <property type="entry name" value="(Trans)glycosidases"/>
    <property type="match status" value="1"/>
</dbReference>
<dbReference type="SMART" id="SM01217">
    <property type="entry name" value="Fn3_like"/>
    <property type="match status" value="1"/>
</dbReference>
<dbReference type="PANTHER" id="PTHR42721">
    <property type="entry name" value="SUGAR HYDROLASE-RELATED"/>
    <property type="match status" value="1"/>
</dbReference>
<evidence type="ECO:0000256" key="3">
    <source>
        <dbReference type="ARBA" id="ARBA00022801"/>
    </source>
</evidence>
<name>A0A0P0CQN3_9FLAO</name>
<protein>
    <recommendedName>
        <fullName evidence="4">Fibronectin type III-like domain-containing protein</fullName>
    </recommendedName>
</protein>
<evidence type="ECO:0000259" key="4">
    <source>
        <dbReference type="SMART" id="SM01217"/>
    </source>
</evidence>
<dbReference type="GO" id="GO:0045493">
    <property type="term" value="P:xylan catabolic process"/>
    <property type="evidence" value="ECO:0007669"/>
    <property type="project" value="InterPro"/>
</dbReference>
<evidence type="ECO:0000313" key="5">
    <source>
        <dbReference type="EMBL" id="ALJ06754.1"/>
    </source>
</evidence>
<dbReference type="FunFam" id="2.60.40.10:FF:000495">
    <property type="entry name" value="Periplasmic beta-glucosidase"/>
    <property type="match status" value="1"/>
</dbReference>
<reference evidence="5 6" key="1">
    <citation type="submission" date="2015-10" db="EMBL/GenBank/DDBJ databases">
        <authorList>
            <person name="Gilbert D.G."/>
        </authorList>
    </citation>
    <scope>NUCLEOTIDE SEQUENCE [LARGE SCALE GENOMIC DNA]</scope>
    <source>
        <strain evidence="6">HZ-22</strain>
    </source>
</reference>
<dbReference type="Gene3D" id="2.60.40.10">
    <property type="entry name" value="Immunoglobulins"/>
    <property type="match status" value="1"/>
</dbReference>
<dbReference type="InterPro" id="IPR036962">
    <property type="entry name" value="Glyco_hydro_3_N_sf"/>
</dbReference>
<dbReference type="Pfam" id="PF01915">
    <property type="entry name" value="Glyco_hydro_3_C"/>
    <property type="match status" value="1"/>
</dbReference>
<dbReference type="InterPro" id="IPR017853">
    <property type="entry name" value="GH"/>
</dbReference>